<name>A0A0A9DWG0_ARUDO</name>
<organism evidence="1">
    <name type="scientific">Arundo donax</name>
    <name type="common">Giant reed</name>
    <name type="synonym">Donax arundinaceus</name>
    <dbReference type="NCBI Taxonomy" id="35708"/>
    <lineage>
        <taxon>Eukaryota</taxon>
        <taxon>Viridiplantae</taxon>
        <taxon>Streptophyta</taxon>
        <taxon>Embryophyta</taxon>
        <taxon>Tracheophyta</taxon>
        <taxon>Spermatophyta</taxon>
        <taxon>Magnoliopsida</taxon>
        <taxon>Liliopsida</taxon>
        <taxon>Poales</taxon>
        <taxon>Poaceae</taxon>
        <taxon>PACMAD clade</taxon>
        <taxon>Arundinoideae</taxon>
        <taxon>Arundineae</taxon>
        <taxon>Arundo</taxon>
    </lineage>
</organism>
<dbReference type="EMBL" id="GBRH01204971">
    <property type="protein sequence ID" value="JAD92924.1"/>
    <property type="molecule type" value="Transcribed_RNA"/>
</dbReference>
<evidence type="ECO:0000313" key="1">
    <source>
        <dbReference type="EMBL" id="JAD92924.1"/>
    </source>
</evidence>
<protein>
    <submittedName>
        <fullName evidence="1">Uncharacterized protein</fullName>
    </submittedName>
</protein>
<accession>A0A0A9DWG0</accession>
<dbReference type="AlphaFoldDB" id="A0A0A9DWG0"/>
<reference evidence="1" key="2">
    <citation type="journal article" date="2015" name="Data Brief">
        <title>Shoot transcriptome of the giant reed, Arundo donax.</title>
        <authorList>
            <person name="Barrero R.A."/>
            <person name="Guerrero F.D."/>
            <person name="Moolhuijzen P."/>
            <person name="Goolsby J.A."/>
            <person name="Tidwell J."/>
            <person name="Bellgard S.E."/>
            <person name="Bellgard M.I."/>
        </authorList>
    </citation>
    <scope>NUCLEOTIDE SEQUENCE</scope>
    <source>
        <tissue evidence="1">Shoot tissue taken approximately 20 cm above the soil surface</tissue>
    </source>
</reference>
<proteinExistence type="predicted"/>
<sequence>MYSAFFNFDCGHLVNCSRLWEREIVPLNASTVYMPLSLFVCL</sequence>
<reference evidence="1" key="1">
    <citation type="submission" date="2014-09" db="EMBL/GenBank/DDBJ databases">
        <authorList>
            <person name="Magalhaes I.L.F."/>
            <person name="Oliveira U."/>
            <person name="Santos F.R."/>
            <person name="Vidigal T.H.D.A."/>
            <person name="Brescovit A.D."/>
            <person name="Santos A.J."/>
        </authorList>
    </citation>
    <scope>NUCLEOTIDE SEQUENCE</scope>
    <source>
        <tissue evidence="1">Shoot tissue taken approximately 20 cm above the soil surface</tissue>
    </source>
</reference>